<evidence type="ECO:0000256" key="1">
    <source>
        <dbReference type="ARBA" id="ARBA00000885"/>
    </source>
</evidence>
<evidence type="ECO:0000256" key="3">
    <source>
        <dbReference type="ARBA" id="ARBA00022679"/>
    </source>
</evidence>
<dbReference type="PANTHER" id="PTHR45700">
    <property type="entry name" value="UBIQUITIN-PROTEIN LIGASE E3C"/>
    <property type="match status" value="1"/>
</dbReference>
<dbReference type="EMBL" id="KV429148">
    <property type="protein sequence ID" value="KZT63967.1"/>
    <property type="molecule type" value="Genomic_DNA"/>
</dbReference>
<accession>A0A165L5E5</accession>
<protein>
    <recommendedName>
        <fullName evidence="2">HECT-type E3 ubiquitin transferase</fullName>
        <ecNumber evidence="2">2.3.2.26</ecNumber>
    </recommendedName>
</protein>
<sequence>MIPLFGEDDIRRRKEINLGGTRTASYPDILQEAKAQRSQRHVLKRKQDSATKIQAWWRGISRKQQTRRELRQVFAGDVAGLTGLRCLVLLGVDQEALGMWSSVVVSGRQDSLSTDILSHTEDSWRVLLRRTSVLLLRAIAATPESQNAPLHLNVLQLLLSSAVAAPEYTQYVLGHGFYSLLGEAIQRIPIESKASPTLPPLIDLVTTPLSEASLHAQTLPQVLTHILSIPLLLNRLPLPALTALSARLPLSALHLAAPSIPSIVADRALAEPEPKVHLIANLVVLTPPRYAKLPAKALEAYLELMAALMNALPTHALEPPERNTRDATRTWADADEDEDGDEEGPAPQAIVVTSFEPPPRLPELDKRTRTRLQTLPSSQHLNSLLGAAQHQSSRQALIAFCFALTTVWPKRRDKVLGTAVAFNGGGLVREIYRSYVRGAPLGREDTLSSLTNPEHAAAWPPLLFLVDLYTQALLTMGDDEFFNSSGPTVHRNPLTLDELTSFSRQMLNIAFTLYWRDDLRGGSASGDSVPGVASLKWEGVRDKLTRCLQAIHTRECVVYWCRREWMLTALCSSRRPFTPPDHWLVTSQVDMISFIQAAVYVRLLRLFPQLF</sequence>
<dbReference type="Proteomes" id="UP000076727">
    <property type="component" value="Unassembled WGS sequence"/>
</dbReference>
<dbReference type="EC" id="2.3.2.26" evidence="2"/>
<proteinExistence type="predicted"/>
<dbReference type="OrthoDB" id="8068875at2759"/>
<comment type="catalytic activity">
    <reaction evidence="1">
        <text>S-ubiquitinyl-[E2 ubiquitin-conjugating enzyme]-L-cysteine + [acceptor protein]-L-lysine = [E2 ubiquitin-conjugating enzyme]-L-cysteine + N(6)-ubiquitinyl-[acceptor protein]-L-lysine.</text>
        <dbReference type="EC" id="2.3.2.26"/>
    </reaction>
</comment>
<dbReference type="AlphaFoldDB" id="A0A165L5E5"/>
<reference evidence="5 6" key="1">
    <citation type="journal article" date="2016" name="Mol. Biol. Evol.">
        <title>Comparative Genomics of Early-Diverging Mushroom-Forming Fungi Provides Insights into the Origins of Lignocellulose Decay Capabilities.</title>
        <authorList>
            <person name="Nagy L.G."/>
            <person name="Riley R."/>
            <person name="Tritt A."/>
            <person name="Adam C."/>
            <person name="Daum C."/>
            <person name="Floudas D."/>
            <person name="Sun H."/>
            <person name="Yadav J.S."/>
            <person name="Pangilinan J."/>
            <person name="Larsson K.H."/>
            <person name="Matsuura K."/>
            <person name="Barry K."/>
            <person name="Labutti K."/>
            <person name="Kuo R."/>
            <person name="Ohm R.A."/>
            <person name="Bhattacharya S.S."/>
            <person name="Shirouzu T."/>
            <person name="Yoshinaga Y."/>
            <person name="Martin F.M."/>
            <person name="Grigoriev I.V."/>
            <person name="Hibbett D.S."/>
        </authorList>
    </citation>
    <scope>NUCLEOTIDE SEQUENCE [LARGE SCALE GENOMIC DNA]</scope>
    <source>
        <strain evidence="5 6">L-15889</strain>
    </source>
</reference>
<dbReference type="PANTHER" id="PTHR45700:SF2">
    <property type="entry name" value="UBIQUITIN-PROTEIN LIGASE E3C"/>
    <property type="match status" value="1"/>
</dbReference>
<evidence type="ECO:0000256" key="2">
    <source>
        <dbReference type="ARBA" id="ARBA00012485"/>
    </source>
</evidence>
<dbReference type="GO" id="GO:0061630">
    <property type="term" value="F:ubiquitin protein ligase activity"/>
    <property type="evidence" value="ECO:0007669"/>
    <property type="project" value="UniProtKB-EC"/>
</dbReference>
<feature type="compositionally biased region" description="Acidic residues" evidence="4">
    <location>
        <begin position="334"/>
        <end position="344"/>
    </location>
</feature>
<dbReference type="STRING" id="1314783.A0A165L5E5"/>
<feature type="region of interest" description="Disordered" evidence="4">
    <location>
        <begin position="334"/>
        <end position="363"/>
    </location>
</feature>
<evidence type="ECO:0000313" key="5">
    <source>
        <dbReference type="EMBL" id="KZT63967.1"/>
    </source>
</evidence>
<evidence type="ECO:0000256" key="4">
    <source>
        <dbReference type="SAM" id="MobiDB-lite"/>
    </source>
</evidence>
<dbReference type="GO" id="GO:0000209">
    <property type="term" value="P:protein polyubiquitination"/>
    <property type="evidence" value="ECO:0007669"/>
    <property type="project" value="InterPro"/>
</dbReference>
<gene>
    <name evidence="5" type="ORF">DAEQUDRAFT_679458</name>
</gene>
<dbReference type="CDD" id="cd23766">
    <property type="entry name" value="IQCG"/>
    <property type="match status" value="1"/>
</dbReference>
<keyword evidence="6" id="KW-1185">Reference proteome</keyword>
<dbReference type="GO" id="GO:0006511">
    <property type="term" value="P:ubiquitin-dependent protein catabolic process"/>
    <property type="evidence" value="ECO:0007669"/>
    <property type="project" value="TreeGrafter"/>
</dbReference>
<name>A0A165L5E5_9APHY</name>
<evidence type="ECO:0000313" key="6">
    <source>
        <dbReference type="Proteomes" id="UP000076727"/>
    </source>
</evidence>
<organism evidence="5 6">
    <name type="scientific">Daedalea quercina L-15889</name>
    <dbReference type="NCBI Taxonomy" id="1314783"/>
    <lineage>
        <taxon>Eukaryota</taxon>
        <taxon>Fungi</taxon>
        <taxon>Dikarya</taxon>
        <taxon>Basidiomycota</taxon>
        <taxon>Agaricomycotina</taxon>
        <taxon>Agaricomycetes</taxon>
        <taxon>Polyporales</taxon>
        <taxon>Fomitopsis</taxon>
    </lineage>
</organism>
<dbReference type="InterPro" id="IPR044611">
    <property type="entry name" value="E3A/B/C-like"/>
</dbReference>
<dbReference type="PROSITE" id="PS50096">
    <property type="entry name" value="IQ"/>
    <property type="match status" value="1"/>
</dbReference>
<keyword evidence="3" id="KW-0808">Transferase</keyword>